<name>A0ACB8QY62_9AGAM</name>
<sequence length="611" mass="68903">MHVSTRFDARPLLNFYDTVISNNAHLLNPQYRIELREEIHTLDTASLLLRQRLNAMAPVATLAPEILSIIFGELVHLDPPTHPKGDETPESVDPDEDVPVKAHLGWVGVTHVCRQWRDVAISDTRLWSLVSNSLGCKMALEMVRRRGGAPFRLDLNTRTRKDGAKVRAFLMQLRARGSIQAITELRYAGSASFPFTVVTSASNLRSLRICNTDIFCDEEDTSAENLQFSHLQELDLKGADLNHARFNTSIVFLQTIKFLSLSPCRETAVHFSILVDTLQRLPHLEGLDISGYYIIVFEDVDEELPIHEGVPPIYIPNLKTLALCLPITPLLALFHRLRIHPDAQLRLICELPDITMEEFFDPGILPMVFTGRLAPYLTAVRTLEIRETEAPCYPSEFSISQAQCGIVLSGWRTYAPDYLLADYDIKSPPPPLPEVRIAFIFTHDSVFSRDNDVTFNDLLPIVPLAHIQALSIVSSSPSGWEFSSDLFELNRCASLAWLRVDRLAAKAFLNCHNTGGMADRMPLLRTLALLGLKWPRGPNSRPPSAEEQLLNLWHARKAMGKPLERVIIGRIPRDGCVFGDALYNSDIQLESVERPAWIQDDHPDYDCLIEW</sequence>
<accession>A0ACB8QY62</accession>
<dbReference type="Proteomes" id="UP000814128">
    <property type="component" value="Unassembled WGS sequence"/>
</dbReference>
<protein>
    <submittedName>
        <fullName evidence="1">Uncharacterized protein</fullName>
    </submittedName>
</protein>
<reference evidence="1" key="2">
    <citation type="journal article" date="2022" name="New Phytol.">
        <title>Evolutionary transition to the ectomycorrhizal habit in the genomes of a hyperdiverse lineage of mushroom-forming fungi.</title>
        <authorList>
            <person name="Looney B."/>
            <person name="Miyauchi S."/>
            <person name="Morin E."/>
            <person name="Drula E."/>
            <person name="Courty P.E."/>
            <person name="Kohler A."/>
            <person name="Kuo A."/>
            <person name="LaButti K."/>
            <person name="Pangilinan J."/>
            <person name="Lipzen A."/>
            <person name="Riley R."/>
            <person name="Andreopoulos W."/>
            <person name="He G."/>
            <person name="Johnson J."/>
            <person name="Nolan M."/>
            <person name="Tritt A."/>
            <person name="Barry K.W."/>
            <person name="Grigoriev I.V."/>
            <person name="Nagy L.G."/>
            <person name="Hibbett D."/>
            <person name="Henrissat B."/>
            <person name="Matheny P.B."/>
            <person name="Labbe J."/>
            <person name="Martin F.M."/>
        </authorList>
    </citation>
    <scope>NUCLEOTIDE SEQUENCE</scope>
    <source>
        <strain evidence="1">EC-137</strain>
    </source>
</reference>
<proteinExistence type="predicted"/>
<evidence type="ECO:0000313" key="1">
    <source>
        <dbReference type="EMBL" id="KAI0036291.1"/>
    </source>
</evidence>
<reference evidence="1" key="1">
    <citation type="submission" date="2021-02" db="EMBL/GenBank/DDBJ databases">
        <authorList>
            <consortium name="DOE Joint Genome Institute"/>
            <person name="Ahrendt S."/>
            <person name="Looney B.P."/>
            <person name="Miyauchi S."/>
            <person name="Morin E."/>
            <person name="Drula E."/>
            <person name="Courty P.E."/>
            <person name="Chicoki N."/>
            <person name="Fauchery L."/>
            <person name="Kohler A."/>
            <person name="Kuo A."/>
            <person name="Labutti K."/>
            <person name="Pangilinan J."/>
            <person name="Lipzen A."/>
            <person name="Riley R."/>
            <person name="Andreopoulos W."/>
            <person name="He G."/>
            <person name="Johnson J."/>
            <person name="Barry K.W."/>
            <person name="Grigoriev I.V."/>
            <person name="Nagy L."/>
            <person name="Hibbett D."/>
            <person name="Henrissat B."/>
            <person name="Matheny P.B."/>
            <person name="Labbe J."/>
            <person name="Martin F."/>
        </authorList>
    </citation>
    <scope>NUCLEOTIDE SEQUENCE</scope>
    <source>
        <strain evidence="1">EC-137</strain>
    </source>
</reference>
<comment type="caution">
    <text evidence="1">The sequence shown here is derived from an EMBL/GenBank/DDBJ whole genome shotgun (WGS) entry which is preliminary data.</text>
</comment>
<keyword evidence="2" id="KW-1185">Reference proteome</keyword>
<gene>
    <name evidence="1" type="ORF">K488DRAFT_82243</name>
</gene>
<dbReference type="EMBL" id="MU273473">
    <property type="protein sequence ID" value="KAI0036291.1"/>
    <property type="molecule type" value="Genomic_DNA"/>
</dbReference>
<organism evidence="1 2">
    <name type="scientific">Vararia minispora EC-137</name>
    <dbReference type="NCBI Taxonomy" id="1314806"/>
    <lineage>
        <taxon>Eukaryota</taxon>
        <taxon>Fungi</taxon>
        <taxon>Dikarya</taxon>
        <taxon>Basidiomycota</taxon>
        <taxon>Agaricomycotina</taxon>
        <taxon>Agaricomycetes</taxon>
        <taxon>Russulales</taxon>
        <taxon>Lachnocladiaceae</taxon>
        <taxon>Vararia</taxon>
    </lineage>
</organism>
<evidence type="ECO:0000313" key="2">
    <source>
        <dbReference type="Proteomes" id="UP000814128"/>
    </source>
</evidence>